<dbReference type="GO" id="GO:0046873">
    <property type="term" value="F:metal ion transmembrane transporter activity"/>
    <property type="evidence" value="ECO:0007669"/>
    <property type="project" value="InterPro"/>
</dbReference>
<evidence type="ECO:0000256" key="3">
    <source>
        <dbReference type="ARBA" id="ARBA00022989"/>
    </source>
</evidence>
<dbReference type="EMBL" id="CP011058">
    <property type="protein sequence ID" value="AJY75662.1"/>
    <property type="molecule type" value="Genomic_DNA"/>
</dbReference>
<dbReference type="Gene3D" id="1.20.58.340">
    <property type="entry name" value="Magnesium transport protein CorA, transmembrane region"/>
    <property type="match status" value="1"/>
</dbReference>
<dbReference type="AlphaFoldDB" id="A0A0D5NL01"/>
<evidence type="ECO:0000256" key="2">
    <source>
        <dbReference type="ARBA" id="ARBA00022692"/>
    </source>
</evidence>
<evidence type="ECO:0000313" key="8">
    <source>
        <dbReference type="Proteomes" id="UP000032633"/>
    </source>
</evidence>
<dbReference type="KEGG" id="pbj:VN24_15230"/>
<evidence type="ECO:0008006" key="9">
    <source>
        <dbReference type="Google" id="ProtNLM"/>
    </source>
</evidence>
<dbReference type="InterPro" id="IPR002523">
    <property type="entry name" value="MgTranspt_CorA/ZnTranspt_ZntB"/>
</dbReference>
<reference evidence="8" key="2">
    <citation type="submission" date="2015-03" db="EMBL/GenBank/DDBJ databases">
        <title>Genome sequence of Paenibacillus beijingensis strain DSM 24997T.</title>
        <authorList>
            <person name="Kwak Y."/>
            <person name="Shin J.-H."/>
        </authorList>
    </citation>
    <scope>NUCLEOTIDE SEQUENCE [LARGE SCALE GENOMIC DNA]</scope>
    <source>
        <strain evidence="8">DSM 24997</strain>
    </source>
</reference>
<keyword evidence="2 6" id="KW-0812">Transmembrane</keyword>
<keyword evidence="8" id="KW-1185">Reference proteome</keyword>
<feature type="compositionally biased region" description="Basic residues" evidence="5">
    <location>
        <begin position="378"/>
        <end position="394"/>
    </location>
</feature>
<reference evidence="7 8" key="1">
    <citation type="journal article" date="2015" name="J. Biotechnol.">
        <title>Complete genome sequence of Paenibacillus beijingensis 7188(T) (=DSM 24997(T)), a novel rhizobacterium from jujube garden soil.</title>
        <authorList>
            <person name="Kwak Y."/>
            <person name="Shin J.H."/>
        </authorList>
    </citation>
    <scope>NUCLEOTIDE SEQUENCE [LARGE SCALE GENOMIC DNA]</scope>
    <source>
        <strain evidence="7 8">DSM 24997</strain>
    </source>
</reference>
<name>A0A0D5NL01_9BACL</name>
<feature type="compositionally biased region" description="Low complexity" evidence="5">
    <location>
        <begin position="358"/>
        <end position="377"/>
    </location>
</feature>
<feature type="compositionally biased region" description="Low complexity" evidence="5">
    <location>
        <begin position="436"/>
        <end position="448"/>
    </location>
</feature>
<accession>A0A0D5NL01</accession>
<gene>
    <name evidence="7" type="ORF">VN24_15230</name>
</gene>
<comment type="subcellular location">
    <subcellularLocation>
        <location evidence="1">Membrane</location>
        <topology evidence="1">Multi-pass membrane protein</topology>
    </subcellularLocation>
</comment>
<feature type="compositionally biased region" description="Basic and acidic residues" evidence="5">
    <location>
        <begin position="464"/>
        <end position="474"/>
    </location>
</feature>
<keyword evidence="3 6" id="KW-1133">Transmembrane helix</keyword>
<evidence type="ECO:0000256" key="4">
    <source>
        <dbReference type="ARBA" id="ARBA00023136"/>
    </source>
</evidence>
<dbReference type="InterPro" id="IPR045863">
    <property type="entry name" value="CorA_TM1_TM2"/>
</dbReference>
<dbReference type="GO" id="GO:0016020">
    <property type="term" value="C:membrane"/>
    <property type="evidence" value="ECO:0007669"/>
    <property type="project" value="UniProtKB-SubCell"/>
</dbReference>
<dbReference type="Pfam" id="PF01544">
    <property type="entry name" value="CorA"/>
    <property type="match status" value="1"/>
</dbReference>
<proteinExistence type="predicted"/>
<dbReference type="PATRIC" id="fig|1126833.4.peg.3334"/>
<organism evidence="7 8">
    <name type="scientific">Paenibacillus beijingensis</name>
    <dbReference type="NCBI Taxonomy" id="1126833"/>
    <lineage>
        <taxon>Bacteria</taxon>
        <taxon>Bacillati</taxon>
        <taxon>Bacillota</taxon>
        <taxon>Bacilli</taxon>
        <taxon>Bacillales</taxon>
        <taxon>Paenibacillaceae</taxon>
        <taxon>Paenibacillus</taxon>
    </lineage>
</organism>
<dbReference type="RefSeq" id="WP_045671090.1">
    <property type="nucleotide sequence ID" value="NZ_CP011058.1"/>
</dbReference>
<evidence type="ECO:0000256" key="6">
    <source>
        <dbReference type="SAM" id="Phobius"/>
    </source>
</evidence>
<dbReference type="STRING" id="1126833.VN24_15230"/>
<dbReference type="HOGENOM" id="CLU_575980_0_0_9"/>
<protein>
    <recommendedName>
        <fullName evidence="9">Magnesium transporter</fullName>
    </recommendedName>
</protein>
<evidence type="ECO:0000256" key="1">
    <source>
        <dbReference type="ARBA" id="ARBA00004141"/>
    </source>
</evidence>
<feature type="region of interest" description="Disordered" evidence="5">
    <location>
        <begin position="347"/>
        <end position="474"/>
    </location>
</feature>
<sequence>MVHRMFRYAAGWEWHLLLEERDITVPVDLPSRKDKYRRAAAAKQRAAAEERTVQSHPHRLSLPPEQLRDIRQIVPECAAWLETVIGSENNAVSVGRLEDGEPVMFGTLMIQLSDQKVDMQPLHYWVHASRLVTVPADYRLALRLQQSPWKEMFEQCGTAAEAFTVLLAVVLETFHAGLDQFGIRLARLQVSMHFNSRTDPAPVIFEYRHELLHWNRLYTPVCEIQNAAKEAFLEQLTETESFKRLAFKLERIGSLLARHADVIDTLIAMDDTMAGFRGADRLSSNKLTGVTLLLIPAAVAGTIWGLNYRRLALSDQPWGFAVMCALVFTLTFMMHRWIWPAEGSFRNRPARRKPAADSAKLPASAKARPARSASAKVAAKHARSSPPAKGRRSSRPYPGTLPAPENARGAAVPGSDAEASPEKVQGAVPGSDLEVSPSNAPGAPAPASLERSGSGTSLPAGRSRLKDDTRINRT</sequence>
<keyword evidence="4 6" id="KW-0472">Membrane</keyword>
<dbReference type="SUPFAM" id="SSF144083">
    <property type="entry name" value="Magnesium transport protein CorA, transmembrane region"/>
    <property type="match status" value="1"/>
</dbReference>
<feature type="transmembrane region" description="Helical" evidence="6">
    <location>
        <begin position="287"/>
        <end position="306"/>
    </location>
</feature>
<evidence type="ECO:0000256" key="5">
    <source>
        <dbReference type="SAM" id="MobiDB-lite"/>
    </source>
</evidence>
<dbReference type="Proteomes" id="UP000032633">
    <property type="component" value="Chromosome"/>
</dbReference>
<dbReference type="OrthoDB" id="9803416at2"/>
<evidence type="ECO:0000313" key="7">
    <source>
        <dbReference type="EMBL" id="AJY75662.1"/>
    </source>
</evidence>
<feature type="transmembrane region" description="Helical" evidence="6">
    <location>
        <begin position="318"/>
        <end position="339"/>
    </location>
</feature>